<evidence type="ECO:0000256" key="5">
    <source>
        <dbReference type="ARBA" id="ARBA00023136"/>
    </source>
</evidence>
<evidence type="ECO:0000256" key="2">
    <source>
        <dbReference type="ARBA" id="ARBA00006840"/>
    </source>
</evidence>
<evidence type="ECO:0000256" key="3">
    <source>
        <dbReference type="ARBA" id="ARBA00022692"/>
    </source>
</evidence>
<gene>
    <name evidence="7" type="ORF">PLEPLA_LOCUS23895</name>
</gene>
<dbReference type="EMBL" id="CADEAL010001822">
    <property type="protein sequence ID" value="CAB1435856.1"/>
    <property type="molecule type" value="Genomic_DNA"/>
</dbReference>
<accession>A0A9N7YRZ8</accession>
<dbReference type="Proteomes" id="UP001153269">
    <property type="component" value="Unassembled WGS sequence"/>
</dbReference>
<dbReference type="PANTHER" id="PTHR19282">
    <property type="entry name" value="TETRASPANIN"/>
    <property type="match status" value="1"/>
</dbReference>
<reference evidence="7" key="1">
    <citation type="submission" date="2020-03" db="EMBL/GenBank/DDBJ databases">
        <authorList>
            <person name="Weist P."/>
        </authorList>
    </citation>
    <scope>NUCLEOTIDE SEQUENCE</scope>
</reference>
<evidence type="ECO:0000256" key="1">
    <source>
        <dbReference type="ARBA" id="ARBA00004141"/>
    </source>
</evidence>
<keyword evidence="8" id="KW-1185">Reference proteome</keyword>
<keyword evidence="3 6" id="KW-0812">Transmembrane</keyword>
<dbReference type="InterPro" id="IPR000301">
    <property type="entry name" value="Tetraspanin_animals"/>
</dbReference>
<dbReference type="InterPro" id="IPR018499">
    <property type="entry name" value="Tetraspanin/Peripherin"/>
</dbReference>
<feature type="transmembrane region" description="Helical" evidence="6">
    <location>
        <begin position="12"/>
        <end position="36"/>
    </location>
</feature>
<evidence type="ECO:0000313" key="7">
    <source>
        <dbReference type="EMBL" id="CAB1435856.1"/>
    </source>
</evidence>
<dbReference type="GO" id="GO:0005886">
    <property type="term" value="C:plasma membrane"/>
    <property type="evidence" value="ECO:0007669"/>
    <property type="project" value="TreeGrafter"/>
</dbReference>
<dbReference type="PANTHER" id="PTHR19282:SF477">
    <property type="entry name" value="TETRASPANIN"/>
    <property type="match status" value="1"/>
</dbReference>
<protein>
    <recommendedName>
        <fullName evidence="6">Tetraspanin</fullName>
    </recommendedName>
</protein>
<evidence type="ECO:0000256" key="4">
    <source>
        <dbReference type="ARBA" id="ARBA00022989"/>
    </source>
</evidence>
<evidence type="ECO:0000313" key="8">
    <source>
        <dbReference type="Proteomes" id="UP001153269"/>
    </source>
</evidence>
<feature type="transmembrane region" description="Helical" evidence="6">
    <location>
        <begin position="85"/>
        <end position="106"/>
    </location>
</feature>
<keyword evidence="4 6" id="KW-1133">Transmembrane helix</keyword>
<proteinExistence type="inferred from homology"/>
<keyword evidence="5 6" id="KW-0472">Membrane</keyword>
<dbReference type="SUPFAM" id="SSF48652">
    <property type="entry name" value="Tetraspanin"/>
    <property type="match status" value="1"/>
</dbReference>
<name>A0A9N7YRZ8_PLEPL</name>
<sequence>MSERSRNAVTTTLQLTCLLLGVLGLVVGLSGVYLLMKYWQGSLCFSNAYITMPAILTLASAAFLVASGCLGSWLSLRDSICLQGLFVYLLVVVFCLESSATALAYYHSVKLDSETASLSGVFQNYTGKSDDPSSRAVDTMQEQLQCCGVHDYRDWLTTSWFNRTGELALPQSCCNSTFLSCNGTVEQQIYKQGCQVKLEKALQFVLRFIIWGLPVVFLVEVVVLIMLAQLMRERPFMEYQILGKN</sequence>
<dbReference type="Pfam" id="PF00335">
    <property type="entry name" value="Tetraspanin"/>
    <property type="match status" value="1"/>
</dbReference>
<feature type="transmembrane region" description="Helical" evidence="6">
    <location>
        <begin position="208"/>
        <end position="228"/>
    </location>
</feature>
<comment type="similarity">
    <text evidence="2 6">Belongs to the tetraspanin (TM4SF) family.</text>
</comment>
<dbReference type="InterPro" id="IPR008952">
    <property type="entry name" value="Tetraspanin_EC2_sf"/>
</dbReference>
<comment type="caution">
    <text evidence="7">The sequence shown here is derived from an EMBL/GenBank/DDBJ whole genome shotgun (WGS) entry which is preliminary data.</text>
</comment>
<dbReference type="Gene3D" id="1.10.1450.10">
    <property type="entry name" value="Tetraspanin"/>
    <property type="match status" value="1"/>
</dbReference>
<dbReference type="PIRSF" id="PIRSF002419">
    <property type="entry name" value="Tetraspanin"/>
    <property type="match status" value="1"/>
</dbReference>
<evidence type="ECO:0000256" key="6">
    <source>
        <dbReference type="RuleBase" id="RU361218"/>
    </source>
</evidence>
<feature type="transmembrane region" description="Helical" evidence="6">
    <location>
        <begin position="48"/>
        <end position="73"/>
    </location>
</feature>
<dbReference type="AlphaFoldDB" id="A0A9N7YRZ8"/>
<comment type="subcellular location">
    <subcellularLocation>
        <location evidence="1 6">Membrane</location>
        <topology evidence="1 6">Multi-pass membrane protein</topology>
    </subcellularLocation>
</comment>
<organism evidence="7 8">
    <name type="scientific">Pleuronectes platessa</name>
    <name type="common">European plaice</name>
    <dbReference type="NCBI Taxonomy" id="8262"/>
    <lineage>
        <taxon>Eukaryota</taxon>
        <taxon>Metazoa</taxon>
        <taxon>Chordata</taxon>
        <taxon>Craniata</taxon>
        <taxon>Vertebrata</taxon>
        <taxon>Euteleostomi</taxon>
        <taxon>Actinopterygii</taxon>
        <taxon>Neopterygii</taxon>
        <taxon>Teleostei</taxon>
        <taxon>Neoteleostei</taxon>
        <taxon>Acanthomorphata</taxon>
        <taxon>Carangaria</taxon>
        <taxon>Pleuronectiformes</taxon>
        <taxon>Pleuronectoidei</taxon>
        <taxon>Pleuronectidae</taxon>
        <taxon>Pleuronectes</taxon>
    </lineage>
</organism>